<organism evidence="2 3">
    <name type="scientific">Mycobacterium kyorinense</name>
    <dbReference type="NCBI Taxonomy" id="487514"/>
    <lineage>
        <taxon>Bacteria</taxon>
        <taxon>Bacillati</taxon>
        <taxon>Actinomycetota</taxon>
        <taxon>Actinomycetes</taxon>
        <taxon>Mycobacteriales</taxon>
        <taxon>Mycobacteriaceae</taxon>
        <taxon>Mycobacterium</taxon>
    </lineage>
</organism>
<reference evidence="2 3" key="1">
    <citation type="submission" date="2016-01" db="EMBL/GenBank/DDBJ databases">
        <title>The new phylogeny of the genus Mycobacterium.</title>
        <authorList>
            <person name="Tarcisio F."/>
            <person name="Conor M."/>
            <person name="Antonella G."/>
            <person name="Elisabetta G."/>
            <person name="Giulia F.S."/>
            <person name="Sara T."/>
            <person name="Anna F."/>
            <person name="Clotilde B."/>
            <person name="Roberto B."/>
            <person name="Veronica D.S."/>
            <person name="Fabio R."/>
            <person name="Monica P."/>
            <person name="Olivier J."/>
            <person name="Enrico T."/>
            <person name="Nicola S."/>
        </authorList>
    </citation>
    <scope>NUCLEOTIDE SEQUENCE [LARGE SCALE GENOMIC DNA]</scope>
    <source>
        <strain evidence="2 3">DSM 45166</strain>
    </source>
</reference>
<evidence type="ECO:0000313" key="2">
    <source>
        <dbReference type="EMBL" id="ORW07207.1"/>
    </source>
</evidence>
<dbReference type="OrthoDB" id="3618713at2"/>
<evidence type="ECO:0000313" key="3">
    <source>
        <dbReference type="Proteomes" id="UP000193487"/>
    </source>
</evidence>
<evidence type="ECO:0000256" key="1">
    <source>
        <dbReference type="SAM" id="Phobius"/>
    </source>
</evidence>
<dbReference type="EMBL" id="LQPE01000050">
    <property type="protein sequence ID" value="ORW07207.1"/>
    <property type="molecule type" value="Genomic_DNA"/>
</dbReference>
<dbReference type="Pfam" id="PF19865">
    <property type="entry name" value="DUF6338"/>
    <property type="match status" value="1"/>
</dbReference>
<dbReference type="RefSeq" id="WP_085241103.1">
    <property type="nucleotide sequence ID" value="NZ_LQPE01000050.1"/>
</dbReference>
<sequence>MVTTFQALLVAIIAVLPGAVYTLARESHGASWAWRKTDAATLIFRFLATSAAFQALLAPATYYAYRHVVLTGATAPDELPWTWWAAIAAYITIPYLVGVWMEDSRDWKPSSRRVIGWPKNAVKRTLAFISGTDPEPRAWDRLFSTDRTGYITLKLKGGEWKAGIWYRPAYASAYGEDQELYIAEQIVVSAEGAVAYDDNGDPAYLGVGLLIRWSEIEYVEFVDLSDIGG</sequence>
<feature type="transmembrane region" description="Helical" evidence="1">
    <location>
        <begin position="44"/>
        <end position="65"/>
    </location>
</feature>
<gene>
    <name evidence="2" type="ORF">AWC14_25035</name>
</gene>
<feature type="transmembrane region" description="Helical" evidence="1">
    <location>
        <begin position="81"/>
        <end position="101"/>
    </location>
</feature>
<keyword evidence="1" id="KW-0812">Transmembrane</keyword>
<proteinExistence type="predicted"/>
<name>A0A1X1Y7W1_9MYCO</name>
<keyword evidence="1" id="KW-1133">Transmembrane helix</keyword>
<dbReference type="AlphaFoldDB" id="A0A1X1Y7W1"/>
<feature type="transmembrane region" description="Helical" evidence="1">
    <location>
        <begin position="6"/>
        <end position="24"/>
    </location>
</feature>
<dbReference type="InterPro" id="IPR045919">
    <property type="entry name" value="DUF6338"/>
</dbReference>
<accession>A0A1X1Y7W1</accession>
<comment type="caution">
    <text evidence="2">The sequence shown here is derived from an EMBL/GenBank/DDBJ whole genome shotgun (WGS) entry which is preliminary data.</text>
</comment>
<keyword evidence="1" id="KW-0472">Membrane</keyword>
<protein>
    <submittedName>
        <fullName evidence="2">Uncharacterized protein</fullName>
    </submittedName>
</protein>
<dbReference type="Proteomes" id="UP000193487">
    <property type="component" value="Unassembled WGS sequence"/>
</dbReference>
<keyword evidence="3" id="KW-1185">Reference proteome</keyword>